<evidence type="ECO:0000313" key="5">
    <source>
        <dbReference type="Proteomes" id="UP000003146"/>
    </source>
</evidence>
<dbReference type="InterPro" id="IPR040234">
    <property type="entry name" value="QC/QCL"/>
</dbReference>
<dbReference type="PANTHER" id="PTHR12283">
    <property type="entry name" value="GLUTAMINYL-PEPTIDE CYCLOTRANSFERASE"/>
    <property type="match status" value="1"/>
</dbReference>
<evidence type="ECO:0000313" key="4">
    <source>
        <dbReference type="EMBL" id="EDV02329.1"/>
    </source>
</evidence>
<dbReference type="SUPFAM" id="SSF53187">
    <property type="entry name" value="Zn-dependent exopeptidases"/>
    <property type="match status" value="1"/>
</dbReference>
<dbReference type="GO" id="GO:0016603">
    <property type="term" value="F:glutaminyl-peptide cyclotransferase activity"/>
    <property type="evidence" value="ECO:0007669"/>
    <property type="project" value="TreeGrafter"/>
</dbReference>
<dbReference type="AlphaFoldDB" id="B3JFF6"/>
<dbReference type="CDD" id="cd08656">
    <property type="entry name" value="M28_like"/>
    <property type="match status" value="1"/>
</dbReference>
<dbReference type="EC" id="3.4.-.-" evidence="4"/>
<dbReference type="RefSeq" id="WP_007568420.1">
    <property type="nucleotide sequence ID" value="NZ_DS981473.1"/>
</dbReference>
<accession>B3JFF6</accession>
<evidence type="ECO:0000256" key="1">
    <source>
        <dbReference type="ARBA" id="ARBA00022679"/>
    </source>
</evidence>
<dbReference type="GO" id="GO:0016787">
    <property type="term" value="F:hydrolase activity"/>
    <property type="evidence" value="ECO:0007669"/>
    <property type="project" value="UniProtKB-KW"/>
</dbReference>
<proteinExistence type="predicted"/>
<name>B3JFF6_9BACT</name>
<dbReference type="STRING" id="470145.BACCOP_00605"/>
<gene>
    <name evidence="4" type="ORF">BACCOP_00605</name>
</gene>
<sequence length="342" mass="38510">MQLLRKIFNLFYLLLAGILLLTACGSSNNKNSQENENNSTPLVKAPDFNADSAYIYVKKQVDFGPRVPNTEAHRACGDYLAKQLESFGAKVYSQYADLMAYNGTILKSRNIIGAYNPDTKKRVLLFAHWDTRPYADAGEEKHHHTPIDGANDGASGVGVLLEIARHLQQQAPAIGIDIIFFDSEDYGTPDFYDGPYKADTWCLGSQYWGRIPHTPDYKARFGILLDMVGGKNATFYYEGYSKRTASQPMQKIWDIAHNLGYSKHFIKNDGGEVTDDHVYVNRFRQIPCVDIIDFNPNNGEGFNPTWHTINDNMDNIDKATLQAVGQTVMTVIYNENNNKNKV</sequence>
<keyword evidence="2" id="KW-0012">Acyltransferase</keyword>
<dbReference type="InterPro" id="IPR007484">
    <property type="entry name" value="Peptidase_M28"/>
</dbReference>
<feature type="domain" description="Peptidase M28" evidence="3">
    <location>
        <begin position="110"/>
        <end position="331"/>
    </location>
</feature>
<reference evidence="4 5" key="1">
    <citation type="submission" date="2008-04" db="EMBL/GenBank/DDBJ databases">
        <title>Draft genome sequence of Bacteroides coprocola (DSM 17136).</title>
        <authorList>
            <person name="Sudarsanam P."/>
            <person name="Ley R."/>
            <person name="Guruge J."/>
            <person name="Turnbaugh P.J."/>
            <person name="Mahowald M."/>
            <person name="Liep D."/>
            <person name="Gordon J."/>
        </authorList>
    </citation>
    <scope>NUCLEOTIDE SEQUENCE [LARGE SCALE GENOMIC DNA]</scope>
    <source>
        <strain evidence="4 5">DSM 17136</strain>
    </source>
</reference>
<dbReference type="HOGENOM" id="CLU_045003_2_0_10"/>
<organism evidence="4 5">
    <name type="scientific">Phocaeicola coprocola DSM 17136</name>
    <dbReference type="NCBI Taxonomy" id="470145"/>
    <lineage>
        <taxon>Bacteria</taxon>
        <taxon>Pseudomonadati</taxon>
        <taxon>Bacteroidota</taxon>
        <taxon>Bacteroidia</taxon>
        <taxon>Bacteroidales</taxon>
        <taxon>Bacteroidaceae</taxon>
        <taxon>Phocaeicola</taxon>
    </lineage>
</organism>
<dbReference type="OrthoDB" id="9773494at2"/>
<dbReference type="Proteomes" id="UP000003146">
    <property type="component" value="Unassembled WGS sequence"/>
</dbReference>
<dbReference type="EMBL" id="ABIY02000055">
    <property type="protein sequence ID" value="EDV02329.1"/>
    <property type="molecule type" value="Genomic_DNA"/>
</dbReference>
<dbReference type="eggNOG" id="COG2234">
    <property type="taxonomic scope" value="Bacteria"/>
</dbReference>
<dbReference type="Gene3D" id="3.40.630.10">
    <property type="entry name" value="Zn peptidases"/>
    <property type="match status" value="1"/>
</dbReference>
<keyword evidence="4" id="KW-0378">Hydrolase</keyword>
<keyword evidence="1" id="KW-0808">Transferase</keyword>
<evidence type="ECO:0000259" key="3">
    <source>
        <dbReference type="Pfam" id="PF04389"/>
    </source>
</evidence>
<dbReference type="GO" id="GO:0008270">
    <property type="term" value="F:zinc ion binding"/>
    <property type="evidence" value="ECO:0007669"/>
    <property type="project" value="TreeGrafter"/>
</dbReference>
<comment type="caution">
    <text evidence="4">The sequence shown here is derived from an EMBL/GenBank/DDBJ whole genome shotgun (WGS) entry which is preliminary data.</text>
</comment>
<reference evidence="4 5" key="2">
    <citation type="submission" date="2008-04" db="EMBL/GenBank/DDBJ databases">
        <authorList>
            <person name="Fulton L."/>
            <person name="Clifton S."/>
            <person name="Fulton B."/>
            <person name="Xu J."/>
            <person name="Minx P."/>
            <person name="Pepin K.H."/>
            <person name="Johnson M."/>
            <person name="Thiruvilangam P."/>
            <person name="Bhonagiri V."/>
            <person name="Nash W.E."/>
            <person name="Mardis E.R."/>
            <person name="Wilson R.K."/>
        </authorList>
    </citation>
    <scope>NUCLEOTIDE SEQUENCE [LARGE SCALE GENOMIC DNA]</scope>
    <source>
        <strain evidence="4 5">DSM 17136</strain>
    </source>
</reference>
<evidence type="ECO:0000256" key="2">
    <source>
        <dbReference type="ARBA" id="ARBA00023315"/>
    </source>
</evidence>
<dbReference type="Pfam" id="PF04389">
    <property type="entry name" value="Peptidase_M28"/>
    <property type="match status" value="1"/>
</dbReference>
<dbReference type="PROSITE" id="PS51257">
    <property type="entry name" value="PROKAR_LIPOPROTEIN"/>
    <property type="match status" value="1"/>
</dbReference>
<protein>
    <submittedName>
        <fullName evidence="4">Peptidase, M28 family</fullName>
        <ecNumber evidence="4">3.4.-.-</ecNumber>
    </submittedName>
</protein>
<dbReference type="PANTHER" id="PTHR12283:SF6">
    <property type="entry name" value="GLUTAMINYL-PEPTIDE CYCLOTRANSFERASE-RELATED"/>
    <property type="match status" value="1"/>
</dbReference>